<feature type="region of interest" description="Disordered" evidence="2">
    <location>
        <begin position="807"/>
        <end position="858"/>
    </location>
</feature>
<evidence type="ECO:0000256" key="2">
    <source>
        <dbReference type="SAM" id="MobiDB-lite"/>
    </source>
</evidence>
<feature type="region of interest" description="Disordered" evidence="2">
    <location>
        <begin position="1527"/>
        <end position="1555"/>
    </location>
</feature>
<comment type="caution">
    <text evidence="5">The sequence shown here is derived from an EMBL/GenBank/DDBJ whole genome shotgun (WGS) entry which is preliminary data.</text>
</comment>
<comment type="caution">
    <text evidence="1">Lacks conserved residue(s) required for the propagation of feature annotation.</text>
</comment>
<organism evidence="5 6">
    <name type="scientific">Scyliorhinus torazame</name>
    <name type="common">Cloudy catshark</name>
    <name type="synonym">Catulus torazame</name>
    <dbReference type="NCBI Taxonomy" id="75743"/>
    <lineage>
        <taxon>Eukaryota</taxon>
        <taxon>Metazoa</taxon>
        <taxon>Chordata</taxon>
        <taxon>Craniata</taxon>
        <taxon>Vertebrata</taxon>
        <taxon>Chondrichthyes</taxon>
        <taxon>Elasmobranchii</taxon>
        <taxon>Galeomorphii</taxon>
        <taxon>Galeoidea</taxon>
        <taxon>Carcharhiniformes</taxon>
        <taxon>Scyliorhinidae</taxon>
        <taxon>Scyliorhinus</taxon>
    </lineage>
</organism>
<feature type="non-terminal residue" evidence="5">
    <location>
        <position position="1"/>
    </location>
</feature>
<feature type="region of interest" description="Disordered" evidence="2">
    <location>
        <begin position="940"/>
        <end position="959"/>
    </location>
</feature>
<dbReference type="Pfam" id="PF01477">
    <property type="entry name" value="PLAT"/>
    <property type="match status" value="2"/>
</dbReference>
<dbReference type="Pfam" id="PF03607">
    <property type="entry name" value="DCX"/>
    <property type="match status" value="1"/>
</dbReference>
<feature type="compositionally biased region" description="Polar residues" evidence="2">
    <location>
        <begin position="822"/>
        <end position="854"/>
    </location>
</feature>
<protein>
    <recommendedName>
        <fullName evidence="7">Doublecortin domain-containing protein</fullName>
    </recommendedName>
</protein>
<feature type="compositionally biased region" description="Polar residues" evidence="2">
    <location>
        <begin position="1540"/>
        <end position="1554"/>
    </location>
</feature>
<dbReference type="EMBL" id="BFAA01000858">
    <property type="protein sequence ID" value="GCB74118.1"/>
    <property type="molecule type" value="Genomic_DNA"/>
</dbReference>
<dbReference type="PROSITE" id="PS50309">
    <property type="entry name" value="DC"/>
    <property type="match status" value="1"/>
</dbReference>
<dbReference type="OrthoDB" id="9947819at2759"/>
<dbReference type="SUPFAM" id="SSF50353">
    <property type="entry name" value="Cytokine"/>
    <property type="match status" value="1"/>
</dbReference>
<accession>A0A401PLY8</accession>
<evidence type="ECO:0000259" key="3">
    <source>
        <dbReference type="PROSITE" id="PS50095"/>
    </source>
</evidence>
<feature type="region of interest" description="Disordered" evidence="2">
    <location>
        <begin position="741"/>
        <end position="763"/>
    </location>
</feature>
<evidence type="ECO:0000259" key="4">
    <source>
        <dbReference type="PROSITE" id="PS50309"/>
    </source>
</evidence>
<dbReference type="Gene3D" id="2.60.60.20">
    <property type="entry name" value="PLAT/LH2 domain"/>
    <property type="match status" value="1"/>
</dbReference>
<dbReference type="SMART" id="SM00537">
    <property type="entry name" value="DCX"/>
    <property type="match status" value="1"/>
</dbReference>
<feature type="domain" description="Doublecortin" evidence="4">
    <location>
        <begin position="2"/>
        <end position="81"/>
    </location>
</feature>
<dbReference type="InterPro" id="IPR036572">
    <property type="entry name" value="Doublecortin_dom_sf"/>
</dbReference>
<dbReference type="Proteomes" id="UP000288216">
    <property type="component" value="Unassembled WGS sequence"/>
</dbReference>
<dbReference type="Gene3D" id="2.40.180.10">
    <property type="entry name" value="Catalase core domain"/>
    <property type="match status" value="1"/>
</dbReference>
<reference evidence="5 6" key="1">
    <citation type="journal article" date="2018" name="Nat. Ecol. Evol.">
        <title>Shark genomes provide insights into elasmobranch evolution and the origin of vertebrates.</title>
        <authorList>
            <person name="Hara Y"/>
            <person name="Yamaguchi K"/>
            <person name="Onimaru K"/>
            <person name="Kadota M"/>
            <person name="Koyanagi M"/>
            <person name="Keeley SD"/>
            <person name="Tatsumi K"/>
            <person name="Tanaka K"/>
            <person name="Motone F"/>
            <person name="Kageyama Y"/>
            <person name="Nozu R"/>
            <person name="Adachi N"/>
            <person name="Nishimura O"/>
            <person name="Nakagawa R"/>
            <person name="Tanegashima C"/>
            <person name="Kiyatake I"/>
            <person name="Matsumoto R"/>
            <person name="Murakumo K"/>
            <person name="Nishida K"/>
            <person name="Terakita A"/>
            <person name="Kuratani S"/>
            <person name="Sato K"/>
            <person name="Hyodo S Kuraku.S."/>
        </authorList>
    </citation>
    <scope>NUCLEOTIDE SEQUENCE [LARGE SCALE GENOMIC DNA]</scope>
</reference>
<dbReference type="STRING" id="75743.A0A401PLY8"/>
<dbReference type="OMA" id="WENAAMD"/>
<evidence type="ECO:0000313" key="6">
    <source>
        <dbReference type="Proteomes" id="UP000288216"/>
    </source>
</evidence>
<dbReference type="InterPro" id="IPR052970">
    <property type="entry name" value="Inner_ear_hair_cell_LOXHD"/>
</dbReference>
<gene>
    <name evidence="5" type="ORF">scyTo_0003205</name>
</gene>
<name>A0A401PLY8_SCYTO</name>
<sequence length="2463" mass="277196">PKKLVVFRNGDPSFKRNLVLNRNRMLNFDVLLNHISELMNFPVLKLYTTNGKRIDALYPVKYKFEAMVAAGREGYRLRKYADSKSPQIPNRVQHKNVIKTEKKNHGIKLGRRQWLINSVSPSSSKTQGYTTSPDQFYMNDNKIPSGSSFYFPENETDAYKNYIYAREEKTVIPSEDDIEKSIFVNEDGSITVEMRVHLQIKEKETIQWTTTINRSSMCNRKSNACKAKLESNVESADLPNVHSHYNSETMHFENLDHEQDFDDLCTPQKYTGQIEHDKGGHYDIWQNSFLNTNEDLPELGAEFKPLYYCKESPGHGKVTQDQVSLESMTANPDTGSGANIVQLSNLEEPGLGESIIENCNEHFSISNTKETCERSSDTVSEALQTWKEVNVNNQGEEKIILDKNTSVVGKASSSKYSELCHEDQYTVLKMINSHNESTNARNMFLRYWEEIGCDDTDNNVAKLNLRPTSADATYSNSKRGIKHVKRPTSASFKYSRSYASIHNEKSSLSSRMGCSHTSTERMDINTNCTYSSESCEARMSLFLEDLNSVSKCSQSSTVRNQDCTKTSDEVEMPINTGSNNSSSTNEDERAFCSSEEASPVNNDFALSSRTDEQNCRDHTSELSKLCPEYSNHSQQPQLLGQHEETDILSDDCTTHSSSQEAIEMVDTDKYQSTEFNPVEMSNEINVTFHIENGGDGSVSHNSTGVIPPKEETNSDLSWIPIVCPAGKEPSNAESLDNKLQRMEDQSTLTISNSSATPSKSENISEADICQDNFSEGKQTTLLIACTEFSLYQAEGVQCSAIITEENSDLPESSSLRAEIDCDSSSAGNKKQITGVNSSSIESDIQQNSSNPSRKNWTKKNGKILNISTAERQNFKTDAESSKSFSILMQQKEQEIYDVDIPQAQTFVRNRLRMSATSEIVCCDFNLRSYPQTQFEEERTVDLGSNSIKESNKLPDDDSDFINQTKSFESEIEVPVEHRLVQISAKAVSDVKRVYEVPDDCNNDDLLQSQVSAAKGEVKPAPIRNEIQYRTITKVTDAKLDVIDFAKETVDTAIQNGIGLDSEMVEEKDPIGEHDLSQVLCKLQSAVDVIKCNSEHRFKTCPEKSYERPDMSEHLAATLSTSSKVLLAWLAIMNLNVNVPASPDRAKLLMNNCNCSYIITFLQSIRHVIKLQETDDLKQCIPSLQKYASQFVKVWQNEHKEEPSCAFENGPKIECPVQTGTLGVENVASFDVPQLINTIENEKYLYTQNVIEQLEHVDEAELKEDVKYVANILSIKEDKTKETDSKVPELLSSKDNSVFSDLLEDQIRTNSLFQNEDAVEETTVMSKKWVEKETVERDNCTNGCDSIEEFASLQHIEDMRREDVAKNKEFLYNNCINSNKNRHSGKLRDNETNNHFTCANAAEKTDDLSTASDTIHLQNKISLQSFLHHKSPLANDICESKHTNVFCQRECIRRSNSYEIPACRLSALASVVYDNDIENGKKTGNKQLTQTREICENPFSEGEAGIKKSLPCTYPSIPSNRNVKQCLERQQTSDLSEENQEIASDYNSQASNEMTTEGEDDVFVKTKHFSANFVRKATEKLYGKSHVVSKHFAYDQPPYVCVEPKAFFQTGSITDNISCKISSRRDKSMPAGTWGINNELLHISSLDKGRTFENSQENSAQSENDGAYIEKGRWFLKENHLVRKSPPLNMGMYGNLDTTSVDTAFDNTSDDSAYSHVNTMHSGPPLSELSSSDIEGTKSKPMCNYFNMSHGSDSEPFPDLISEKSYHAHICSGSHLTKKNDSNKQSARVPVGPTGMYAEANDNDSSFMSAEFHMFDNKVSPMVQPLAQGTVVEQPSRETVRTLQNPDSRDKLHFLCGQHCPILTAVIDATNEESRRFVYQKKSDLENQWIHHSENGADISDSGKYNDLVTRKENCSVLNKHSIDGTISDIIHQFKSQSFENDIKRIKLSLDAKYLGANLVTSKVPVYSEETESKHKDKPFCSNIQAEKLCRKRIVEQWFMKQAVENKIKAVKGRENGLSFRKGEDYSGKWKVTVFTSDLPSAGTTAQAYITFYGDEGSSKALVLQGNAEEMFQSGHKDIFTVNAKNIGKLYKIRIGHNNAGDFPGWHCESIYLKNIDSGQKYHFAVDSWMDQNQDDGEISREVPVMEDGQEVFPVIKYEILVVTGDLWNGGTDANIFIVIYGKRGDTGSRQLIRSNNPLKFRKGQTDIFSLKAVHLGNLQKLVIGHDGLGAGNGWFLEKVTVTDTEKDSKGFIFPCHRWLDQGEDDGKIARELFVAENFTFPEKHELEFRRKEIWAAERWKFTAGRILQFYCKLTGKFIRLMPDSTVDATAEKDDRDALFEVFVKKKGIQVFSSVDSPNLALAIDRNQVIGSEKARILCELTVHPKINRSVILESVQIPGQIVAFNLEGRPVNAAAKDDSDIIKDFVVHVKQGALTTYRNEKLHLFPIQITGSLSSVSVEENSH</sequence>
<dbReference type="Gene3D" id="3.10.20.230">
    <property type="entry name" value="Doublecortin domain"/>
    <property type="match status" value="1"/>
</dbReference>
<dbReference type="InterPro" id="IPR001024">
    <property type="entry name" value="PLAT/LH2_dom"/>
</dbReference>
<dbReference type="InterPro" id="IPR008996">
    <property type="entry name" value="IL1/FGF"/>
</dbReference>
<evidence type="ECO:0008006" key="7">
    <source>
        <dbReference type="Google" id="ProtNLM"/>
    </source>
</evidence>
<dbReference type="CDD" id="cd01756">
    <property type="entry name" value="PLAT_repeat"/>
    <property type="match status" value="2"/>
</dbReference>
<dbReference type="InterPro" id="IPR036392">
    <property type="entry name" value="PLAT/LH2_dom_sf"/>
</dbReference>
<evidence type="ECO:0000313" key="5">
    <source>
        <dbReference type="EMBL" id="GCB74118.1"/>
    </source>
</evidence>
<feature type="compositionally biased region" description="Polar residues" evidence="2">
    <location>
        <begin position="745"/>
        <end position="763"/>
    </location>
</feature>
<keyword evidence="6" id="KW-1185">Reference proteome</keyword>
<feature type="domain" description="PLAT" evidence="3">
    <location>
        <begin position="2155"/>
        <end position="2273"/>
    </location>
</feature>
<dbReference type="CDD" id="cd23312">
    <property type="entry name" value="beta-trefoil_FGF_RP1"/>
    <property type="match status" value="1"/>
</dbReference>
<dbReference type="PROSITE" id="PS50095">
    <property type="entry name" value="PLAT"/>
    <property type="match status" value="2"/>
</dbReference>
<feature type="domain" description="PLAT" evidence="3">
    <location>
        <begin position="2027"/>
        <end position="2143"/>
    </location>
</feature>
<dbReference type="SUPFAM" id="SSF49723">
    <property type="entry name" value="Lipase/lipooxygenase domain (PLAT/LH2 domain)"/>
    <property type="match status" value="2"/>
</dbReference>
<dbReference type="SUPFAM" id="SSF89837">
    <property type="entry name" value="Doublecortin (DC)"/>
    <property type="match status" value="1"/>
</dbReference>
<dbReference type="GO" id="GO:0035556">
    <property type="term" value="P:intracellular signal transduction"/>
    <property type="evidence" value="ECO:0007669"/>
    <property type="project" value="InterPro"/>
</dbReference>
<evidence type="ECO:0000256" key="1">
    <source>
        <dbReference type="PROSITE-ProRule" id="PRU00152"/>
    </source>
</evidence>
<dbReference type="InterPro" id="IPR003533">
    <property type="entry name" value="Doublecortin_dom"/>
</dbReference>
<dbReference type="PANTHER" id="PTHR45901">
    <property type="entry name" value="PROTEIN CBG12474"/>
    <property type="match status" value="1"/>
</dbReference>
<proteinExistence type="predicted"/>
<dbReference type="Gene3D" id="2.80.10.50">
    <property type="match status" value="1"/>
</dbReference>
<dbReference type="PANTHER" id="PTHR45901:SF7">
    <property type="entry name" value="OXYGEN-REGULATED PROTEIN 1"/>
    <property type="match status" value="1"/>
</dbReference>
<dbReference type="SMART" id="SM00308">
    <property type="entry name" value="LH2"/>
    <property type="match status" value="2"/>
</dbReference>